<dbReference type="InterPro" id="IPR013785">
    <property type="entry name" value="Aldolase_TIM"/>
</dbReference>
<dbReference type="EMBL" id="CP016379">
    <property type="protein sequence ID" value="AZR72339.1"/>
    <property type="molecule type" value="Genomic_DNA"/>
</dbReference>
<dbReference type="Gene3D" id="3.20.20.70">
    <property type="entry name" value="Aldolase class I"/>
    <property type="match status" value="1"/>
</dbReference>
<accession>A0A3Q9HP17</accession>
<keyword evidence="9" id="KW-1185">Reference proteome</keyword>
<dbReference type="InterPro" id="IPR007197">
    <property type="entry name" value="rSAM"/>
</dbReference>
<keyword evidence="5" id="KW-0411">Iron-sulfur</keyword>
<proteinExistence type="inferred from homology"/>
<dbReference type="InterPro" id="IPR023867">
    <property type="entry name" value="Sulphatase_maturase_rSAM"/>
</dbReference>
<dbReference type="AlphaFoldDB" id="A0A3Q9HP17"/>
<name>A0A3Q9HP17_9FIRM</name>
<dbReference type="PROSITE" id="PS51918">
    <property type="entry name" value="RADICAL_SAM"/>
    <property type="match status" value="1"/>
</dbReference>
<dbReference type="SFLD" id="SFLDG01386">
    <property type="entry name" value="main_SPASM_domain-containing"/>
    <property type="match status" value="1"/>
</dbReference>
<keyword evidence="3" id="KW-0479">Metal-binding</keyword>
<dbReference type="Proteomes" id="UP000267250">
    <property type="component" value="Chromosome"/>
</dbReference>
<dbReference type="GO" id="GO:0051536">
    <property type="term" value="F:iron-sulfur cluster binding"/>
    <property type="evidence" value="ECO:0007669"/>
    <property type="project" value="UniProtKB-KW"/>
</dbReference>
<evidence type="ECO:0000256" key="5">
    <source>
        <dbReference type="ARBA" id="ARBA00023014"/>
    </source>
</evidence>
<dbReference type="OrthoDB" id="9763993at2"/>
<keyword evidence="2" id="KW-0949">S-adenosyl-L-methionine</keyword>
<dbReference type="KEGG" id="aft:BBF96_02390"/>
<evidence type="ECO:0000259" key="7">
    <source>
        <dbReference type="PROSITE" id="PS51918"/>
    </source>
</evidence>
<gene>
    <name evidence="8" type="ORF">BBF96_02390</name>
</gene>
<organism evidence="8 9">
    <name type="scientific">Anoxybacter fermentans</name>
    <dbReference type="NCBI Taxonomy" id="1323375"/>
    <lineage>
        <taxon>Bacteria</taxon>
        <taxon>Bacillati</taxon>
        <taxon>Bacillota</taxon>
        <taxon>Clostridia</taxon>
        <taxon>Halanaerobiales</taxon>
        <taxon>Anoxybacter</taxon>
    </lineage>
</organism>
<evidence type="ECO:0000313" key="9">
    <source>
        <dbReference type="Proteomes" id="UP000267250"/>
    </source>
</evidence>
<evidence type="ECO:0000256" key="2">
    <source>
        <dbReference type="ARBA" id="ARBA00022691"/>
    </source>
</evidence>
<dbReference type="GO" id="GO:0016491">
    <property type="term" value="F:oxidoreductase activity"/>
    <property type="evidence" value="ECO:0007669"/>
    <property type="project" value="InterPro"/>
</dbReference>
<dbReference type="InterPro" id="IPR058240">
    <property type="entry name" value="rSAM_sf"/>
</dbReference>
<evidence type="ECO:0000256" key="4">
    <source>
        <dbReference type="ARBA" id="ARBA00023004"/>
    </source>
</evidence>
<reference evidence="8 9" key="1">
    <citation type="submission" date="2016-07" db="EMBL/GenBank/DDBJ databases">
        <title>Genome and transcriptome analysis of iron-reducing fermentative bacteria Anoxybacter fermentans.</title>
        <authorList>
            <person name="Zeng X."/>
            <person name="Shao Z."/>
        </authorList>
    </citation>
    <scope>NUCLEOTIDE SEQUENCE [LARGE SCALE GENOMIC DNA]</scope>
    <source>
        <strain evidence="8 9">DY22613</strain>
    </source>
</reference>
<dbReference type="InterPro" id="IPR023885">
    <property type="entry name" value="4Fe4S-binding_SPASM_dom"/>
</dbReference>
<dbReference type="GO" id="GO:0046872">
    <property type="term" value="F:metal ion binding"/>
    <property type="evidence" value="ECO:0007669"/>
    <property type="project" value="UniProtKB-KW"/>
</dbReference>
<dbReference type="Pfam" id="PF04055">
    <property type="entry name" value="Radical_SAM"/>
    <property type="match status" value="1"/>
</dbReference>
<dbReference type="RefSeq" id="WP_127015673.1">
    <property type="nucleotide sequence ID" value="NZ_CP016379.1"/>
</dbReference>
<dbReference type="PANTHER" id="PTHR43273">
    <property type="entry name" value="ANAEROBIC SULFATASE-MATURATING ENZYME HOMOLOG ASLB-RELATED"/>
    <property type="match status" value="1"/>
</dbReference>
<dbReference type="SUPFAM" id="SSF102114">
    <property type="entry name" value="Radical SAM enzymes"/>
    <property type="match status" value="1"/>
</dbReference>
<comment type="cofactor">
    <cofactor evidence="1">
        <name>[4Fe-4S] cluster</name>
        <dbReference type="ChEBI" id="CHEBI:49883"/>
    </cofactor>
</comment>
<evidence type="ECO:0000256" key="3">
    <source>
        <dbReference type="ARBA" id="ARBA00022723"/>
    </source>
</evidence>
<dbReference type="SFLD" id="SFLDG01384">
    <property type="entry name" value="thioether_bond_formation_requi"/>
    <property type="match status" value="1"/>
</dbReference>
<keyword evidence="4" id="KW-0408">Iron</keyword>
<dbReference type="NCBIfam" id="TIGR04085">
    <property type="entry name" value="rSAM_more_4Fe4S"/>
    <property type="match status" value="1"/>
</dbReference>
<evidence type="ECO:0000256" key="6">
    <source>
        <dbReference type="ARBA" id="ARBA00023601"/>
    </source>
</evidence>
<dbReference type="SFLD" id="SFLDG01072">
    <property type="entry name" value="dehydrogenase_like"/>
    <property type="match status" value="1"/>
</dbReference>
<dbReference type="CDD" id="cd01335">
    <property type="entry name" value="Radical_SAM"/>
    <property type="match status" value="1"/>
</dbReference>
<evidence type="ECO:0000256" key="1">
    <source>
        <dbReference type="ARBA" id="ARBA00001966"/>
    </source>
</evidence>
<feature type="domain" description="Radical SAM core" evidence="7">
    <location>
        <begin position="18"/>
        <end position="249"/>
    </location>
</feature>
<comment type="similarity">
    <text evidence="6">Belongs to the radical SAM superfamily. Anaerobic sulfatase-maturating enzyme family.</text>
</comment>
<sequence>MKENFEKEWLENNCPQTKVTFDTMYLVTTMDCNLACKYCVVLGNENYSTKRINTMEIETGIAALNLFKKQLAKTQPENCRITFYGGEPLLNQKLLFALIPKIREITYPNMSNPIEIVIITNGYLYNPELTELCKKHNVDIAISIDGKREHHDMTRVTSKTLQGTFDQVIKNLKKYQESGLNIGITTTIGQHNYKSLPEIGEYFVKELGIKFIEFQLPCLVPNDNNPYWVSTEEFVQKLMETYDLLQSYDAIEGTTYRRIKDFARGKIRFTDCGAAGSQLVIAPDGMMGPCHSFVGSRTFFEGNVKDKNCDPSEMDNFIEWAKRIPLNMEICIDCPFISLCGGGCIYNSYIASGTIWNKDPQMCSYIKGMVDWILKDLWKKTGMSEKYGIS</sequence>
<dbReference type="SFLD" id="SFLDG01067">
    <property type="entry name" value="SPASM/twitch_domain_containing"/>
    <property type="match status" value="1"/>
</dbReference>
<evidence type="ECO:0000313" key="8">
    <source>
        <dbReference type="EMBL" id="AZR72339.1"/>
    </source>
</evidence>
<dbReference type="SFLD" id="SFLDS00029">
    <property type="entry name" value="Radical_SAM"/>
    <property type="match status" value="1"/>
</dbReference>
<protein>
    <recommendedName>
        <fullName evidence="7">Radical SAM core domain-containing protein</fullName>
    </recommendedName>
</protein>
<dbReference type="PANTHER" id="PTHR43273:SF3">
    <property type="entry name" value="ANAEROBIC SULFATASE-MATURATING ENZYME HOMOLOG ASLB-RELATED"/>
    <property type="match status" value="1"/>
</dbReference>